<dbReference type="GO" id="GO:0008483">
    <property type="term" value="F:transaminase activity"/>
    <property type="evidence" value="ECO:0007669"/>
    <property type="project" value="UniProtKB-KW"/>
</dbReference>
<dbReference type="EMBL" id="CP003537">
    <property type="protein sequence ID" value="AGH95681.1"/>
    <property type="molecule type" value="Genomic_DNA"/>
</dbReference>
<dbReference type="InterPro" id="IPR015421">
    <property type="entry name" value="PyrdxlP-dep_Trfase_major"/>
</dbReference>
<keyword evidence="5" id="KW-0808">Transferase</keyword>
<dbReference type="RefSeq" id="WP_015470171.1">
    <property type="nucleotide sequence ID" value="NC_020813.1"/>
</dbReference>
<protein>
    <submittedName>
        <fullName evidence="5">Putative aminotransferase</fullName>
    </submittedName>
</protein>
<gene>
    <name evidence="5" type="ORF">A11Q_1465</name>
</gene>
<dbReference type="GO" id="GO:0000271">
    <property type="term" value="P:polysaccharide biosynthetic process"/>
    <property type="evidence" value="ECO:0007669"/>
    <property type="project" value="TreeGrafter"/>
</dbReference>
<dbReference type="Gene3D" id="3.90.1150.10">
    <property type="entry name" value="Aspartate Aminotransferase, domain 1"/>
    <property type="match status" value="1"/>
</dbReference>
<name>M4VCC0_9BACT</name>
<dbReference type="HOGENOM" id="CLU_033332_2_1_7"/>
<keyword evidence="5" id="KW-0032">Aminotransferase</keyword>
<accession>M4VCC0</accession>
<dbReference type="Proteomes" id="UP000012040">
    <property type="component" value="Chromosome"/>
</dbReference>
<keyword evidence="6" id="KW-1185">Reference proteome</keyword>
<organism evidence="5 6">
    <name type="scientific">Pseudobdellovibrio exovorus JSS</name>
    <dbReference type="NCBI Taxonomy" id="1184267"/>
    <lineage>
        <taxon>Bacteria</taxon>
        <taxon>Pseudomonadati</taxon>
        <taxon>Bdellovibrionota</taxon>
        <taxon>Bdellovibrionia</taxon>
        <taxon>Bdellovibrionales</taxon>
        <taxon>Pseudobdellovibrionaceae</taxon>
        <taxon>Pseudobdellovibrio</taxon>
    </lineage>
</organism>
<evidence type="ECO:0000313" key="5">
    <source>
        <dbReference type="EMBL" id="AGH95681.1"/>
    </source>
</evidence>
<sequence>MHKFEKRILLSPPHMSGNEMQYIQKAFDDNWVVPLGPNVDRFEKDIATYLQEQEIYPIATSSGTAAIHIALRLLNLQEKEEVFCSSSTFIASANPVMYEKAVPIFIDSEKDTWNICPASLLRAIEEKKKTGKIPRVLICADLFGMSARYDEITDICNSYGISIISDAAEALGSSYKNRKCGTLGNYGVLSFNGNKIITTSGGGMLITHSKEEANKALFLITQARDQAPYYLHSEIGYNYRMSNILAGIGIAQLQVLDSRVEARRNVYSSYKNYLVDTPLIFLDEPEGYRSNRWLSTALIPDNTRISASQLIAHLNEYNIEARRIWNPMHKQPIFEKNEFFHTESKPISEYIFQNGICLPSGSNMPDDTVYRISEIIKLAFQ</sequence>
<dbReference type="CDD" id="cd00616">
    <property type="entry name" value="AHBA_syn"/>
    <property type="match status" value="1"/>
</dbReference>
<reference evidence="5 6" key="1">
    <citation type="journal article" date="2013" name="ISME J.">
        <title>By their genes ye shall know them: genomic signatures of predatory bacteria.</title>
        <authorList>
            <person name="Pasternak Z."/>
            <person name="Pietrokovski S."/>
            <person name="Rotem O."/>
            <person name="Gophna U."/>
            <person name="Lurie-Weinberger M.N."/>
            <person name="Jurkevitch E."/>
        </authorList>
    </citation>
    <scope>NUCLEOTIDE SEQUENCE [LARGE SCALE GENOMIC DNA]</scope>
    <source>
        <strain evidence="5 6">JSS</strain>
    </source>
</reference>
<dbReference type="OrthoDB" id="9766188at2"/>
<dbReference type="Gene3D" id="3.40.640.10">
    <property type="entry name" value="Type I PLP-dependent aspartate aminotransferase-like (Major domain)"/>
    <property type="match status" value="1"/>
</dbReference>
<evidence type="ECO:0000256" key="3">
    <source>
        <dbReference type="PIRSR" id="PIRSR000390-2"/>
    </source>
</evidence>
<dbReference type="GO" id="GO:0030170">
    <property type="term" value="F:pyridoxal phosphate binding"/>
    <property type="evidence" value="ECO:0007669"/>
    <property type="project" value="TreeGrafter"/>
</dbReference>
<dbReference type="KEGG" id="bex:A11Q_1465"/>
<dbReference type="PATRIC" id="fig|1184267.3.peg.1482"/>
<dbReference type="SUPFAM" id="SSF53383">
    <property type="entry name" value="PLP-dependent transferases"/>
    <property type="match status" value="1"/>
</dbReference>
<dbReference type="PANTHER" id="PTHR30244:SF34">
    <property type="entry name" value="DTDP-4-AMINO-4,6-DIDEOXYGALACTOSE TRANSAMINASE"/>
    <property type="match status" value="1"/>
</dbReference>
<feature type="active site" description="Proton acceptor" evidence="2">
    <location>
        <position position="195"/>
    </location>
</feature>
<dbReference type="InterPro" id="IPR015422">
    <property type="entry name" value="PyrdxlP-dep_Trfase_small"/>
</dbReference>
<dbReference type="STRING" id="1184267.A11Q_1465"/>
<keyword evidence="3 4" id="KW-0663">Pyridoxal phosphate</keyword>
<dbReference type="InterPro" id="IPR015424">
    <property type="entry name" value="PyrdxlP-dep_Trfase"/>
</dbReference>
<evidence type="ECO:0000256" key="4">
    <source>
        <dbReference type="RuleBase" id="RU004508"/>
    </source>
</evidence>
<dbReference type="InterPro" id="IPR000653">
    <property type="entry name" value="DegT/StrS_aminotransferase"/>
</dbReference>
<evidence type="ECO:0000256" key="1">
    <source>
        <dbReference type="ARBA" id="ARBA00037999"/>
    </source>
</evidence>
<dbReference type="eggNOG" id="COG0399">
    <property type="taxonomic scope" value="Bacteria"/>
</dbReference>
<dbReference type="PIRSF" id="PIRSF000390">
    <property type="entry name" value="PLP_StrS"/>
    <property type="match status" value="1"/>
</dbReference>
<evidence type="ECO:0000256" key="2">
    <source>
        <dbReference type="PIRSR" id="PIRSR000390-1"/>
    </source>
</evidence>
<feature type="modified residue" description="N6-(pyridoxal phosphate)lysine" evidence="3">
    <location>
        <position position="195"/>
    </location>
</feature>
<evidence type="ECO:0000313" key="6">
    <source>
        <dbReference type="Proteomes" id="UP000012040"/>
    </source>
</evidence>
<comment type="similarity">
    <text evidence="1 4">Belongs to the DegT/DnrJ/EryC1 family.</text>
</comment>
<proteinExistence type="inferred from homology"/>
<dbReference type="PANTHER" id="PTHR30244">
    <property type="entry name" value="TRANSAMINASE"/>
    <property type="match status" value="1"/>
</dbReference>
<dbReference type="AlphaFoldDB" id="M4VCC0"/>
<dbReference type="Pfam" id="PF01041">
    <property type="entry name" value="DegT_DnrJ_EryC1"/>
    <property type="match status" value="1"/>
</dbReference>